<dbReference type="InterPro" id="IPR010799">
    <property type="entry name" value="MlrC_C"/>
</dbReference>
<dbReference type="Proteomes" id="UP000091926">
    <property type="component" value="Chromosome"/>
</dbReference>
<comment type="similarity">
    <text evidence="1">Belongs to the peptidase M81 family.</text>
</comment>
<accession>A0A193GAU6</accession>
<dbReference type="RefSeq" id="WP_066654709.1">
    <property type="nucleotide sequence ID" value="NZ_CBCSCL010000044.1"/>
</dbReference>
<keyword evidence="1" id="KW-0479">Metal-binding</keyword>
<dbReference type="STRING" id="463014.BAU07_05190"/>
<dbReference type="InterPro" id="IPR015995">
    <property type="entry name" value="MlrC_N"/>
</dbReference>
<evidence type="ECO:0000313" key="5">
    <source>
        <dbReference type="Proteomes" id="UP000091926"/>
    </source>
</evidence>
<keyword evidence="1" id="KW-0645">Protease</keyword>
<dbReference type="Pfam" id="PF07171">
    <property type="entry name" value="MlrC_C"/>
    <property type="match status" value="1"/>
</dbReference>
<feature type="domain" description="Microcystin LR degradation protein MlrC C-terminal" evidence="2">
    <location>
        <begin position="298"/>
        <end position="477"/>
    </location>
</feature>
<organism evidence="4 5">
    <name type="scientific">Bordetella flabilis</name>
    <dbReference type="NCBI Taxonomy" id="463014"/>
    <lineage>
        <taxon>Bacteria</taxon>
        <taxon>Pseudomonadati</taxon>
        <taxon>Pseudomonadota</taxon>
        <taxon>Betaproteobacteria</taxon>
        <taxon>Burkholderiales</taxon>
        <taxon>Alcaligenaceae</taxon>
        <taxon>Bordetella</taxon>
    </lineage>
</organism>
<name>A0A193GAU6_9BORD</name>
<dbReference type="Pfam" id="PF07364">
    <property type="entry name" value="DUF1485"/>
    <property type="match status" value="1"/>
</dbReference>
<dbReference type="InterPro" id="IPR009197">
    <property type="entry name" value="MlrC"/>
</dbReference>
<dbReference type="GO" id="GO:0006508">
    <property type="term" value="P:proteolysis"/>
    <property type="evidence" value="ECO:0007669"/>
    <property type="project" value="UniProtKB-KW"/>
</dbReference>
<feature type="domain" description="Microcystin LR degradation protein MlrC N-terminal" evidence="3">
    <location>
        <begin position="3"/>
        <end position="284"/>
    </location>
</feature>
<comment type="cofactor">
    <cofactor evidence="1">
        <name>Zn(2+)</name>
        <dbReference type="ChEBI" id="CHEBI:29105"/>
    </cofactor>
    <text evidence="1">Binds 1 zinc ion per subunit.</text>
</comment>
<sequence length="501" mass="52833">MKALIARMNHETNTFSPVPTPLAAFGRHGPAYGDDARRENEGARTAMGAFIDLAREHGAEIVTPLSAWAYPSGPVHADAYDEMCARILAAVPGCDAIFLDLHGAMVAQNSDDGEGDLLARVRAAAPGVPIAVALDLHGNVTARMVRNADVIVSFKTYPHVDMYETGEHAGRLLWRMIAGEFRPVMAWRRPPLMTHTLRSATDTGAMRDAVQAAREAEAQGLAAASVLAGFGLADIPHPCISVVVVADGDRALAEAAAERIAAGIWAGRDGFVYRSEPLAASLERGATLAQGAERPVLLLDHGDNCNSGGTCDTTAVLEAALARGMQGILAGVLCDPEAVARMAEAGVGARVTLPLGNKRSLAALGIHASPMQATGVVRAVTDGEYVITGPTYTGMRVGMGRTAVLDLGAARVVVSEQPHEPWDLAVFESVGEDPRAARFLLLKSRMYCRPVFVPISGGLVECDSPGVTTSDYGIFPYVKRQPPLYPLEAAEFDARATPADA</sequence>
<dbReference type="KEGG" id="bfz:BAU07_05190"/>
<gene>
    <name evidence="4" type="ORF">BAU07_05190</name>
</gene>
<proteinExistence type="inferred from homology"/>
<dbReference type="EMBL" id="CP016172">
    <property type="protein sequence ID" value="ANN76591.1"/>
    <property type="molecule type" value="Genomic_DNA"/>
</dbReference>
<dbReference type="GO" id="GO:0046872">
    <property type="term" value="F:metal ion binding"/>
    <property type="evidence" value="ECO:0007669"/>
    <property type="project" value="UniProtKB-KW"/>
</dbReference>
<evidence type="ECO:0000259" key="3">
    <source>
        <dbReference type="Pfam" id="PF07364"/>
    </source>
</evidence>
<keyword evidence="5" id="KW-1185">Reference proteome</keyword>
<comment type="function">
    <text evidence="1">Involved in peptidolytic degradation of cyclic heptapeptide hepatotoxin microcystin (MC).</text>
</comment>
<reference evidence="4 5" key="1">
    <citation type="submission" date="2016-06" db="EMBL/GenBank/DDBJ databases">
        <title>Complete genome sequences of Bordetella bronchialis and Bordetella flabilis.</title>
        <authorList>
            <person name="LiPuma J.J."/>
            <person name="Spilker T."/>
        </authorList>
    </citation>
    <scope>NUCLEOTIDE SEQUENCE [LARGE SCALE GENOMIC DNA]</scope>
    <source>
        <strain evidence="4 5">AU10664</strain>
    </source>
</reference>
<keyword evidence="1" id="KW-0378">Hydrolase</keyword>
<dbReference type="GO" id="GO:0008237">
    <property type="term" value="F:metallopeptidase activity"/>
    <property type="evidence" value="ECO:0007669"/>
    <property type="project" value="UniProtKB-KW"/>
</dbReference>
<dbReference type="PIRSF" id="PIRSF012702">
    <property type="entry name" value="UCP012702"/>
    <property type="match status" value="1"/>
</dbReference>
<evidence type="ECO:0000256" key="1">
    <source>
        <dbReference type="PIRNR" id="PIRNR012702"/>
    </source>
</evidence>
<dbReference type="AlphaFoldDB" id="A0A193GAU6"/>
<evidence type="ECO:0000259" key="2">
    <source>
        <dbReference type="Pfam" id="PF07171"/>
    </source>
</evidence>
<dbReference type="OrthoDB" id="5288421at2"/>
<evidence type="ECO:0000313" key="4">
    <source>
        <dbReference type="EMBL" id="ANN76591.1"/>
    </source>
</evidence>
<keyword evidence="1" id="KW-0482">Metalloprotease</keyword>
<protein>
    <recommendedName>
        <fullName evidence="1">Microcystinase C</fullName>
        <shortName evidence="1">MlrC</shortName>
    </recommendedName>
</protein>